<reference evidence="2 3" key="1">
    <citation type="submission" date="2015-03" db="EMBL/GenBank/DDBJ databases">
        <title>Luteipulveratus halotolerans sp. nov., a novel actinobacterium (Dermacoccaceae) from Sarawak, Malaysia.</title>
        <authorList>
            <person name="Juboi H."/>
            <person name="Basik A."/>
            <person name="Shamsul S.S."/>
            <person name="Arnold P."/>
            <person name="Schmitt E.K."/>
            <person name="Sanglier J.-J."/>
            <person name="Yeo T."/>
        </authorList>
    </citation>
    <scope>NUCLEOTIDE SEQUENCE [LARGE SCALE GENOMIC DNA]</scope>
    <source>
        <strain evidence="2 3">MN07-A0370</strain>
    </source>
</reference>
<evidence type="ECO:0000313" key="2">
    <source>
        <dbReference type="EMBL" id="AKU18081.1"/>
    </source>
</evidence>
<accession>A0A0K1JMZ8</accession>
<keyword evidence="1" id="KW-0472">Membrane</keyword>
<evidence type="ECO:0000313" key="3">
    <source>
        <dbReference type="Proteomes" id="UP000066480"/>
    </source>
</evidence>
<sequence length="162" mass="16959">MSEEGLSWRHAVTTGVVVLIPSYAGLRLWSEGGRAMPQNSWFAVAIIVLMAVAILVAAGEIHRYVEGKSTVLPTPQRARRTVVGAQATVIGGGAAAGWYLAQALVHIPNADVDSVRSSLTLAAVLTLASAGLSAAGLVAQAWCKNPPEDDDPDDKRRPPEPA</sequence>
<dbReference type="STRING" id="571913.VV02_23130"/>
<name>A0A0K1JMZ8_9MICO</name>
<keyword evidence="1" id="KW-0812">Transmembrane</keyword>
<dbReference type="EMBL" id="CP011112">
    <property type="protein sequence ID" value="AKU18081.1"/>
    <property type="molecule type" value="Genomic_DNA"/>
</dbReference>
<keyword evidence="3" id="KW-1185">Reference proteome</keyword>
<dbReference type="KEGG" id="lmoi:VV02_23130"/>
<feature type="transmembrane region" description="Helical" evidence="1">
    <location>
        <begin position="82"/>
        <end position="101"/>
    </location>
</feature>
<keyword evidence="1" id="KW-1133">Transmembrane helix</keyword>
<feature type="transmembrane region" description="Helical" evidence="1">
    <location>
        <begin position="121"/>
        <end position="139"/>
    </location>
</feature>
<dbReference type="Proteomes" id="UP000066480">
    <property type="component" value="Chromosome"/>
</dbReference>
<dbReference type="AlphaFoldDB" id="A0A0K1JMZ8"/>
<feature type="transmembrane region" description="Helical" evidence="1">
    <location>
        <begin position="41"/>
        <end position="61"/>
    </location>
</feature>
<protein>
    <recommendedName>
        <fullName evidence="4">DUF3180 domain-containing protein</fullName>
    </recommendedName>
</protein>
<evidence type="ECO:0008006" key="4">
    <source>
        <dbReference type="Google" id="ProtNLM"/>
    </source>
</evidence>
<proteinExistence type="predicted"/>
<dbReference type="InterPro" id="IPR021517">
    <property type="entry name" value="DUF3180"/>
</dbReference>
<dbReference type="Pfam" id="PF11377">
    <property type="entry name" value="DUF3180"/>
    <property type="match status" value="1"/>
</dbReference>
<organism evidence="2 3">
    <name type="scientific">Luteipulveratus mongoliensis</name>
    <dbReference type="NCBI Taxonomy" id="571913"/>
    <lineage>
        <taxon>Bacteria</taxon>
        <taxon>Bacillati</taxon>
        <taxon>Actinomycetota</taxon>
        <taxon>Actinomycetes</taxon>
        <taxon>Micrococcales</taxon>
        <taxon>Dermacoccaceae</taxon>
        <taxon>Luteipulveratus</taxon>
    </lineage>
</organism>
<dbReference type="RefSeq" id="WP_052595456.1">
    <property type="nucleotide sequence ID" value="NZ_CP011112.1"/>
</dbReference>
<gene>
    <name evidence="2" type="ORF">VV02_23130</name>
</gene>
<feature type="transmembrane region" description="Helical" evidence="1">
    <location>
        <begin position="12"/>
        <end position="29"/>
    </location>
</feature>
<evidence type="ECO:0000256" key="1">
    <source>
        <dbReference type="SAM" id="Phobius"/>
    </source>
</evidence>